<keyword evidence="3" id="KW-1185">Reference proteome</keyword>
<name>A0ABQ4NXM3_SHECO</name>
<keyword evidence="1" id="KW-0472">Membrane</keyword>
<evidence type="ECO:0000313" key="2">
    <source>
        <dbReference type="EMBL" id="GIU39019.1"/>
    </source>
</evidence>
<feature type="transmembrane region" description="Helical" evidence="1">
    <location>
        <begin position="87"/>
        <end position="106"/>
    </location>
</feature>
<feature type="transmembrane region" description="Helical" evidence="1">
    <location>
        <begin position="44"/>
        <end position="66"/>
    </location>
</feature>
<comment type="caution">
    <text evidence="2">The sequence shown here is derived from an EMBL/GenBank/DDBJ whole genome shotgun (WGS) entry which is preliminary data.</text>
</comment>
<protein>
    <recommendedName>
        <fullName evidence="4">GtrA-like protein domain-containing protein</fullName>
    </recommendedName>
</protein>
<evidence type="ECO:0008006" key="4">
    <source>
        <dbReference type="Google" id="ProtNLM"/>
    </source>
</evidence>
<dbReference type="EMBL" id="BPEU01000007">
    <property type="protein sequence ID" value="GIU39019.1"/>
    <property type="molecule type" value="Genomic_DNA"/>
</dbReference>
<gene>
    <name evidence="2" type="ORF">TUM3794_12770</name>
</gene>
<feature type="transmembrane region" description="Helical" evidence="1">
    <location>
        <begin position="112"/>
        <end position="129"/>
    </location>
</feature>
<organism evidence="2 3">
    <name type="scientific">Shewanella colwelliana</name>
    <name type="common">Alteromonas colwelliana</name>
    <dbReference type="NCBI Taxonomy" id="23"/>
    <lineage>
        <taxon>Bacteria</taxon>
        <taxon>Pseudomonadati</taxon>
        <taxon>Pseudomonadota</taxon>
        <taxon>Gammaproteobacteria</taxon>
        <taxon>Alteromonadales</taxon>
        <taxon>Shewanellaceae</taxon>
        <taxon>Shewanella</taxon>
    </lineage>
</organism>
<sequence>MMNVFSDKPKGRSFMFKTVATIIFSIIIGWGVDLLNVTYEVKMNYGVLVSGVLFLFLYMLASSFYSKSIYKVTLTESFDRFFFPVKPYQLAILTNLPLIVAFMAYNSNYIESFVFITLSVAVGDIYYFNNHVNKKGKN</sequence>
<keyword evidence="1" id="KW-1133">Transmembrane helix</keyword>
<dbReference type="Proteomes" id="UP000773469">
    <property type="component" value="Unassembled WGS sequence"/>
</dbReference>
<proteinExistence type="predicted"/>
<reference evidence="2 3" key="1">
    <citation type="submission" date="2021-05" db="EMBL/GenBank/DDBJ databases">
        <title>Molecular characterization for Shewanella algae harboring chromosomal blaOXA-55-like strains isolated from clinical and environment sample.</title>
        <authorList>
            <person name="Ohama Y."/>
            <person name="Aoki K."/>
            <person name="Harada S."/>
            <person name="Moriya K."/>
            <person name="Ishii Y."/>
            <person name="Tateda K."/>
        </authorList>
    </citation>
    <scope>NUCLEOTIDE SEQUENCE [LARGE SCALE GENOMIC DNA]</scope>
    <source>
        <strain evidence="2 3">MBTL60-118</strain>
    </source>
</reference>
<evidence type="ECO:0000313" key="3">
    <source>
        <dbReference type="Proteomes" id="UP000773469"/>
    </source>
</evidence>
<accession>A0ABQ4NXM3</accession>
<keyword evidence="1" id="KW-0812">Transmembrane</keyword>
<feature type="transmembrane region" description="Helical" evidence="1">
    <location>
        <begin position="14"/>
        <end position="32"/>
    </location>
</feature>
<evidence type="ECO:0000256" key="1">
    <source>
        <dbReference type="SAM" id="Phobius"/>
    </source>
</evidence>